<dbReference type="PANTHER" id="PTHR15160:SF1">
    <property type="entry name" value="VON HIPPEL-LINDAU DISEASE TUMOR SUPPRESSOR"/>
    <property type="match status" value="1"/>
</dbReference>
<name>A0A835YF41_9CHLO</name>
<gene>
    <name evidence="4" type="ORF">HYH03_002340</name>
</gene>
<evidence type="ECO:0000256" key="2">
    <source>
        <dbReference type="ARBA" id="ARBA00025428"/>
    </source>
</evidence>
<dbReference type="OrthoDB" id="413400at2759"/>
<comment type="function">
    <text evidence="2">Bifunctional nuclease with both RNase and DNase activities. Involved in basal defense response. Participates in abscisic acid-derived callose deposition following infection by a necrotrophic pathogen.</text>
</comment>
<dbReference type="Proteomes" id="UP000612055">
    <property type="component" value="Unassembled WGS sequence"/>
</dbReference>
<comment type="similarity">
    <text evidence="1">Belongs to the bifunctional nuclease family.</text>
</comment>
<accession>A0A835YF41</accession>
<dbReference type="InterPro" id="IPR003729">
    <property type="entry name" value="Bi_nuclease_dom"/>
</dbReference>
<keyword evidence="5" id="KW-1185">Reference proteome</keyword>
<dbReference type="Pfam" id="PF02577">
    <property type="entry name" value="BFN_dom"/>
    <property type="match status" value="1"/>
</dbReference>
<dbReference type="PANTHER" id="PTHR15160">
    <property type="entry name" value="VON HIPPEL-LINDAU PROTEIN"/>
    <property type="match status" value="1"/>
</dbReference>
<dbReference type="Pfam" id="PF01847">
    <property type="entry name" value="VHL"/>
    <property type="match status" value="1"/>
</dbReference>
<dbReference type="SUPFAM" id="SSF49468">
    <property type="entry name" value="VHL"/>
    <property type="match status" value="1"/>
</dbReference>
<organism evidence="4 5">
    <name type="scientific">Edaphochlamys debaryana</name>
    <dbReference type="NCBI Taxonomy" id="47281"/>
    <lineage>
        <taxon>Eukaryota</taxon>
        <taxon>Viridiplantae</taxon>
        <taxon>Chlorophyta</taxon>
        <taxon>core chlorophytes</taxon>
        <taxon>Chlorophyceae</taxon>
        <taxon>CS clade</taxon>
        <taxon>Chlamydomonadales</taxon>
        <taxon>Chlamydomonadales incertae sedis</taxon>
        <taxon>Edaphochlamys</taxon>
    </lineage>
</organism>
<proteinExistence type="inferred from homology"/>
<dbReference type="InterPro" id="IPR036208">
    <property type="entry name" value="VHL_sf"/>
</dbReference>
<dbReference type="GO" id="GO:0004518">
    <property type="term" value="F:nuclease activity"/>
    <property type="evidence" value="ECO:0007669"/>
    <property type="project" value="InterPro"/>
</dbReference>
<dbReference type="InterPro" id="IPR024053">
    <property type="entry name" value="VHL_beta_dom"/>
</dbReference>
<dbReference type="SUPFAM" id="SSF103256">
    <property type="entry name" value="Hypothetical protein TM0160"/>
    <property type="match status" value="1"/>
</dbReference>
<sequence>MEGRLSTRTRLRARPSQGLLSRSLGCATAVATRPCRLRFALVAGPRAHATPPTERSASTPSTSASAPAWSRRAALLSLPFAASVLNPGRGLADVLAPSRALRSLGWAVPCEMTVLNHLDRPLKIFWLNYDGDAELFGNLTPDSLLTLQTYESHAWRFVDGVSGSTVAEHVATSGSQVVRLAIGMVGEGTVASAPSSVVQTRPGEAAYTYTAAPAEPGRPRPVAKAGVEAVEGEGVPGAAEWDGEGVTAPGGRLRDAGAAYEGFDGLGNSRAAYCEAKLSEVTLYPGGGTLLLALPGGSVPPLEVSLTGPEALSLVAATGSVEGRRPSTLGTWGRSLLASGVELRRVCITRMVDGMLYTRIVLARPGAGTGAGGPGGLAAGSGGAGVVGAAEEGLASLDATPGDSLALALALGRPIYVSNEVARVHQSVWDVFVRRRAAMESAAQAGLLDEAAEAEADKAAQAALDSITATIPTAPRPVRRLEMDQRLEA</sequence>
<dbReference type="GO" id="GO:0016567">
    <property type="term" value="P:protein ubiquitination"/>
    <property type="evidence" value="ECO:0007669"/>
    <property type="project" value="TreeGrafter"/>
</dbReference>
<evidence type="ECO:0000313" key="5">
    <source>
        <dbReference type="Proteomes" id="UP000612055"/>
    </source>
</evidence>
<dbReference type="InterPro" id="IPR037140">
    <property type="entry name" value="VHL_beta_dom_sf"/>
</dbReference>
<dbReference type="EMBL" id="JAEHOE010000005">
    <property type="protein sequence ID" value="KAG2500063.1"/>
    <property type="molecule type" value="Genomic_DNA"/>
</dbReference>
<dbReference type="PROSITE" id="PS51658">
    <property type="entry name" value="BFN"/>
    <property type="match status" value="1"/>
</dbReference>
<evidence type="ECO:0000256" key="1">
    <source>
        <dbReference type="ARBA" id="ARBA00009095"/>
    </source>
</evidence>
<evidence type="ECO:0000313" key="4">
    <source>
        <dbReference type="EMBL" id="KAG2500063.1"/>
    </source>
</evidence>
<evidence type="ECO:0000259" key="3">
    <source>
        <dbReference type="PROSITE" id="PS51658"/>
    </source>
</evidence>
<dbReference type="InterPro" id="IPR036104">
    <property type="entry name" value="BFN_sf"/>
</dbReference>
<reference evidence="4" key="1">
    <citation type="journal article" date="2020" name="bioRxiv">
        <title>Comparative genomics of Chlamydomonas.</title>
        <authorList>
            <person name="Craig R.J."/>
            <person name="Hasan A.R."/>
            <person name="Ness R.W."/>
            <person name="Keightley P.D."/>
        </authorList>
    </citation>
    <scope>NUCLEOTIDE SEQUENCE</scope>
    <source>
        <strain evidence="4">CCAP 11/70</strain>
    </source>
</reference>
<comment type="caution">
    <text evidence="4">The sequence shown here is derived from an EMBL/GenBank/DDBJ whole genome shotgun (WGS) entry which is preliminary data.</text>
</comment>
<dbReference type="AlphaFoldDB" id="A0A835YF41"/>
<feature type="domain" description="BFN" evidence="3">
    <location>
        <begin position="273"/>
        <end position="429"/>
    </location>
</feature>
<protein>
    <recommendedName>
        <fullName evidence="3">BFN domain-containing protein</fullName>
    </recommendedName>
</protein>
<dbReference type="Gene3D" id="2.60.40.780">
    <property type="entry name" value="von Hippel-Lindau disease tumour suppressor, beta domain"/>
    <property type="match status" value="1"/>
</dbReference>
<dbReference type="GO" id="GO:0005634">
    <property type="term" value="C:nucleus"/>
    <property type="evidence" value="ECO:0007669"/>
    <property type="project" value="TreeGrafter"/>
</dbReference>
<dbReference type="GO" id="GO:0030891">
    <property type="term" value="C:VCB complex"/>
    <property type="evidence" value="ECO:0007669"/>
    <property type="project" value="TreeGrafter"/>
</dbReference>
<dbReference type="Gene3D" id="3.10.690.10">
    <property type="entry name" value="Bifunctional nuclease domain"/>
    <property type="match status" value="1"/>
</dbReference>